<organism evidence="1 2">
    <name type="scientific">Botrytis tulipae</name>
    <dbReference type="NCBI Taxonomy" id="87230"/>
    <lineage>
        <taxon>Eukaryota</taxon>
        <taxon>Fungi</taxon>
        <taxon>Dikarya</taxon>
        <taxon>Ascomycota</taxon>
        <taxon>Pezizomycotina</taxon>
        <taxon>Leotiomycetes</taxon>
        <taxon>Helotiales</taxon>
        <taxon>Sclerotiniaceae</taxon>
        <taxon>Botrytis</taxon>
    </lineage>
</organism>
<name>A0A4Z1F0F9_9HELO</name>
<dbReference type="EMBL" id="PQXH01000046">
    <property type="protein sequence ID" value="TGO14941.1"/>
    <property type="molecule type" value="Genomic_DNA"/>
</dbReference>
<accession>A0A4Z1F0F9</accession>
<dbReference type="AlphaFoldDB" id="A0A4Z1F0F9"/>
<comment type="caution">
    <text evidence="1">The sequence shown here is derived from an EMBL/GenBank/DDBJ whole genome shotgun (WGS) entry which is preliminary data.</text>
</comment>
<keyword evidence="2" id="KW-1185">Reference proteome</keyword>
<sequence length="66" mass="7257">MPWTATRAICRNQTLCYWCCYIPGRIDGTDPNDQIVPNTPTPAPDCNGKSSSCLCYCGLLDLSVDK</sequence>
<proteinExistence type="predicted"/>
<dbReference type="Proteomes" id="UP000297777">
    <property type="component" value="Unassembled WGS sequence"/>
</dbReference>
<dbReference type="OrthoDB" id="3491215at2759"/>
<gene>
    <name evidence="1" type="ORF">BTUL_0046g00300</name>
</gene>
<protein>
    <submittedName>
        <fullName evidence="1">Uncharacterized protein</fullName>
    </submittedName>
</protein>
<evidence type="ECO:0000313" key="2">
    <source>
        <dbReference type="Proteomes" id="UP000297777"/>
    </source>
</evidence>
<reference evidence="1 2" key="1">
    <citation type="submission" date="2017-12" db="EMBL/GenBank/DDBJ databases">
        <title>Comparative genomics of Botrytis spp.</title>
        <authorList>
            <person name="Valero-Jimenez C.A."/>
            <person name="Tapia P."/>
            <person name="Veloso J."/>
            <person name="Silva-Moreno E."/>
            <person name="Staats M."/>
            <person name="Valdes J.H."/>
            <person name="Van Kan J.A.L."/>
        </authorList>
    </citation>
    <scope>NUCLEOTIDE SEQUENCE [LARGE SCALE GENOMIC DNA]</scope>
    <source>
        <strain evidence="1 2">Bt9001</strain>
    </source>
</reference>
<evidence type="ECO:0000313" key="1">
    <source>
        <dbReference type="EMBL" id="TGO14941.1"/>
    </source>
</evidence>